<protein>
    <submittedName>
        <fullName evidence="1">Uncharacterized protein</fullName>
    </submittedName>
</protein>
<sequence length="276" mass="30952">MSPSKHSNLNTKFLPFNIMDLRDENFYDFIRVDSLLGCQDVTAILHLESDELIDLKKNMCITLSNGSIYLLPDIESSIMHLTKLFKNKQEELIKQSKRRQSITISSVSSTPNIISNNLSPTTVVLGNSSIHQSTFNALPNSYLTVSPPATHVLANEIKSRISNTIIEWFKHNKDKLSLINIDFNEGSDFQVELNNNQDGIIVRCKCGTTSAIGQKQGVLMFSNVYRHFKSSKCSMIIEKQHRAEGRNTSTIEVNDNDSLSTTTANSNLSISTSYQN</sequence>
<accession>A0A817WBF0</accession>
<dbReference type="EMBL" id="CAJNYU010000369">
    <property type="protein sequence ID" value="CAF3353759.1"/>
    <property type="molecule type" value="Genomic_DNA"/>
</dbReference>
<proteinExistence type="predicted"/>
<dbReference type="Proteomes" id="UP000663869">
    <property type="component" value="Unassembled WGS sequence"/>
</dbReference>
<evidence type="ECO:0000313" key="2">
    <source>
        <dbReference type="Proteomes" id="UP000663869"/>
    </source>
</evidence>
<comment type="caution">
    <text evidence="1">The sequence shown here is derived from an EMBL/GenBank/DDBJ whole genome shotgun (WGS) entry which is preliminary data.</text>
</comment>
<evidence type="ECO:0000313" key="1">
    <source>
        <dbReference type="EMBL" id="CAF3353759.1"/>
    </source>
</evidence>
<name>A0A817WBF0_9BILA</name>
<gene>
    <name evidence="1" type="ORF">FME351_LOCUS4752</name>
</gene>
<dbReference type="AlphaFoldDB" id="A0A817WBF0"/>
<organism evidence="1 2">
    <name type="scientific">Rotaria socialis</name>
    <dbReference type="NCBI Taxonomy" id="392032"/>
    <lineage>
        <taxon>Eukaryota</taxon>
        <taxon>Metazoa</taxon>
        <taxon>Spiralia</taxon>
        <taxon>Gnathifera</taxon>
        <taxon>Rotifera</taxon>
        <taxon>Eurotatoria</taxon>
        <taxon>Bdelloidea</taxon>
        <taxon>Philodinida</taxon>
        <taxon>Philodinidae</taxon>
        <taxon>Rotaria</taxon>
    </lineage>
</organism>
<reference evidence="1" key="1">
    <citation type="submission" date="2021-02" db="EMBL/GenBank/DDBJ databases">
        <authorList>
            <person name="Nowell W R."/>
        </authorList>
    </citation>
    <scope>NUCLEOTIDE SEQUENCE</scope>
</reference>